<keyword evidence="2" id="KW-0812">Transmembrane</keyword>
<proteinExistence type="predicted"/>
<sequence length="288" mass="34113">MDDDKREKLREYLRNNRPKNRVNLGNSSNNKENSNKNLENDLNLDNSQISDNKTNFRDYDKEPLIVKNYLKFVNIILIFVYFFLLFLFLIFIGVETRYRSGGIGIGMFTGLSYVLFQPYDKNLTLIIFNNQFIKYQINNEWKKIKISDIKEINKNCSNSYLDLHKIKISNSLLIASIVLFFSTCILVKDYKTAFVIVILPVISYFLARFILFAFINKTIFGYKVFNSVAIYKKQNFLSKDENYINILPNKKNLKEIEIYFVNKLNINLKNQKCYFSVFKKIILKRSLK</sequence>
<feature type="transmembrane region" description="Helical" evidence="2">
    <location>
        <begin position="168"/>
        <end position="188"/>
    </location>
</feature>
<protein>
    <submittedName>
        <fullName evidence="3">Uncharacterized protein</fullName>
    </submittedName>
</protein>
<feature type="compositionally biased region" description="Basic and acidic residues" evidence="1">
    <location>
        <begin position="1"/>
        <end position="14"/>
    </location>
</feature>
<evidence type="ECO:0000256" key="1">
    <source>
        <dbReference type="SAM" id="MobiDB-lite"/>
    </source>
</evidence>
<dbReference type="RefSeq" id="WP_269485010.1">
    <property type="nucleotide sequence ID" value="NZ_JAPXGO010000007.1"/>
</dbReference>
<dbReference type="Proteomes" id="UP001075225">
    <property type="component" value="Unassembled WGS sequence"/>
</dbReference>
<feature type="transmembrane region" description="Helical" evidence="2">
    <location>
        <begin position="98"/>
        <end position="116"/>
    </location>
</feature>
<feature type="transmembrane region" description="Helical" evidence="2">
    <location>
        <begin position="72"/>
        <end position="92"/>
    </location>
</feature>
<organism evidence="3 4">
    <name type="scientific">Campylobacter ureolyticus</name>
    <dbReference type="NCBI Taxonomy" id="827"/>
    <lineage>
        <taxon>Bacteria</taxon>
        <taxon>Pseudomonadati</taxon>
        <taxon>Campylobacterota</taxon>
        <taxon>Epsilonproteobacteria</taxon>
        <taxon>Campylobacterales</taxon>
        <taxon>Campylobacteraceae</taxon>
        <taxon>Campylobacter</taxon>
    </lineage>
</organism>
<accession>A0A9Q4KLM4</accession>
<comment type="caution">
    <text evidence="3">The sequence shown here is derived from an EMBL/GenBank/DDBJ whole genome shotgun (WGS) entry which is preliminary data.</text>
</comment>
<evidence type="ECO:0000313" key="4">
    <source>
        <dbReference type="Proteomes" id="UP001075225"/>
    </source>
</evidence>
<keyword evidence="2" id="KW-0472">Membrane</keyword>
<gene>
    <name evidence="3" type="ORF">O6B32_07625</name>
</gene>
<name>A0A9Q4KLM4_9BACT</name>
<dbReference type="EMBL" id="JAPXGO010000007">
    <property type="protein sequence ID" value="MCZ6160347.1"/>
    <property type="molecule type" value="Genomic_DNA"/>
</dbReference>
<feature type="compositionally biased region" description="Low complexity" evidence="1">
    <location>
        <begin position="23"/>
        <end position="46"/>
    </location>
</feature>
<reference evidence="3" key="1">
    <citation type="submission" date="2022-12" db="EMBL/GenBank/DDBJ databases">
        <title>Species Delineation and Comparative Genomics within the Campylobacter ureolyticus Complex.</title>
        <authorList>
            <person name="Maki J."/>
            <person name="Howard M."/>
            <person name="Connelly S."/>
            <person name="Hardy D.J."/>
            <person name="Cameron A."/>
        </authorList>
    </citation>
    <scope>NUCLEOTIDE SEQUENCE</scope>
    <source>
        <strain evidence="3">URMC_787</strain>
    </source>
</reference>
<evidence type="ECO:0000313" key="3">
    <source>
        <dbReference type="EMBL" id="MCZ6160347.1"/>
    </source>
</evidence>
<dbReference type="AlphaFoldDB" id="A0A9Q4KLM4"/>
<feature type="region of interest" description="Disordered" evidence="1">
    <location>
        <begin position="1"/>
        <end position="46"/>
    </location>
</feature>
<keyword evidence="2" id="KW-1133">Transmembrane helix</keyword>
<feature type="transmembrane region" description="Helical" evidence="2">
    <location>
        <begin position="194"/>
        <end position="215"/>
    </location>
</feature>
<evidence type="ECO:0000256" key="2">
    <source>
        <dbReference type="SAM" id="Phobius"/>
    </source>
</evidence>